<protein>
    <submittedName>
        <fullName evidence="1">Uncharacterized protein</fullName>
    </submittedName>
</protein>
<name>G0UNU5_TRYCI</name>
<dbReference type="AlphaFoldDB" id="G0UNU5"/>
<proteinExistence type="predicted"/>
<evidence type="ECO:0000313" key="1">
    <source>
        <dbReference type="EMBL" id="CCC91056.1"/>
    </source>
</evidence>
<sequence length="99" mass="11197">MVGASVFLQNVSTRREYITGTIRNRRNFAQCNCGLICKETKIQDEHFGISLRYSAVCRSEAKPHDTYYRVSQIIFLQSVIIVPCSPAFFSAPTNSSIFP</sequence>
<organism evidence="1">
    <name type="scientific">Trypanosoma congolense (strain IL3000)</name>
    <dbReference type="NCBI Taxonomy" id="1068625"/>
    <lineage>
        <taxon>Eukaryota</taxon>
        <taxon>Discoba</taxon>
        <taxon>Euglenozoa</taxon>
        <taxon>Kinetoplastea</taxon>
        <taxon>Metakinetoplastina</taxon>
        <taxon>Trypanosomatida</taxon>
        <taxon>Trypanosomatidae</taxon>
        <taxon>Trypanosoma</taxon>
        <taxon>Nannomonas</taxon>
    </lineage>
</organism>
<reference evidence="1" key="1">
    <citation type="journal article" date="2012" name="Proc. Natl. Acad. Sci. U.S.A.">
        <title>Antigenic diversity is generated by distinct evolutionary mechanisms in African trypanosome species.</title>
        <authorList>
            <person name="Jackson A.P."/>
            <person name="Berry A."/>
            <person name="Aslett M."/>
            <person name="Allison H.C."/>
            <person name="Burton P."/>
            <person name="Vavrova-Anderson J."/>
            <person name="Brown R."/>
            <person name="Browne H."/>
            <person name="Corton N."/>
            <person name="Hauser H."/>
            <person name="Gamble J."/>
            <person name="Gilderthorp R."/>
            <person name="Marcello L."/>
            <person name="McQuillan J."/>
            <person name="Otto T.D."/>
            <person name="Quail M.A."/>
            <person name="Sanders M.J."/>
            <person name="van Tonder A."/>
            <person name="Ginger M.L."/>
            <person name="Field M.C."/>
            <person name="Barry J.D."/>
            <person name="Hertz-Fowler C."/>
            <person name="Berriman M."/>
        </authorList>
    </citation>
    <scope>NUCLEOTIDE SEQUENCE</scope>
    <source>
        <strain evidence="1">IL3000</strain>
    </source>
</reference>
<gene>
    <name evidence="1" type="ORF">TCIL3000_6_3020</name>
</gene>
<accession>G0UNU5</accession>
<dbReference type="EMBL" id="HE575319">
    <property type="protein sequence ID" value="CCC91056.1"/>
    <property type="molecule type" value="Genomic_DNA"/>
</dbReference>